<accession>A0A7N2REE9</accession>
<dbReference type="PANTHER" id="PTHR12486:SF5">
    <property type="entry name" value="ADENOSINE 5'-MONOPHOSPHORAMIDASE HINT3"/>
    <property type="match status" value="1"/>
</dbReference>
<keyword evidence="5" id="KW-1185">Reference proteome</keyword>
<evidence type="ECO:0000256" key="2">
    <source>
        <dbReference type="ARBA" id="ARBA00022801"/>
    </source>
</evidence>
<dbReference type="FunCoup" id="A0A7N2REE9">
    <property type="interactions" value="1845"/>
</dbReference>
<dbReference type="PANTHER" id="PTHR12486">
    <property type="entry name" value="APRATAXIN-RELATED"/>
    <property type="match status" value="1"/>
</dbReference>
<dbReference type="Gramene" id="QL12p012249:mrna">
    <property type="protein sequence ID" value="QL12p012249:mrna"/>
    <property type="gene ID" value="QL12p012249"/>
</dbReference>
<evidence type="ECO:0000313" key="5">
    <source>
        <dbReference type="Proteomes" id="UP000594261"/>
    </source>
</evidence>
<dbReference type="GO" id="GO:0016787">
    <property type="term" value="F:hydrolase activity"/>
    <property type="evidence" value="ECO:0007669"/>
    <property type="project" value="UniProtKB-KW"/>
</dbReference>
<name>A0A7N2REE9_QUELO</name>
<sequence length="260" mass="29316">MAGAEAACIFCQIANKSTSATLLHTDEKVIAFQDINPSAVRSAGESVSHLLLHCPIASDLWAFLFCLAGICWVMPNSVVSMLESWNGILGSRRYGTVGVTLACMMWCIWGQGWRQDLMCLMFILNERGREGARESEGFEMAVKVSMEIGPRWHYLVIPLEHIPTVKNLERRTEDYSLVSHMLEVGQTLLRRDAPQCTQYRFGFHQPPLNSVNHLHLHCLALPYTPRWKCVKFLSVGSLGFLEAEKLLEKLKPFPPIISKV</sequence>
<dbReference type="Gene3D" id="3.30.428.10">
    <property type="entry name" value="HIT-like"/>
    <property type="match status" value="2"/>
</dbReference>
<proteinExistence type="predicted"/>
<keyword evidence="3" id="KW-1133">Transmembrane helix</keyword>
<keyword evidence="3" id="KW-0812">Transmembrane</keyword>
<dbReference type="InterPro" id="IPR036265">
    <property type="entry name" value="HIT-like_sf"/>
</dbReference>
<dbReference type="GO" id="GO:0000166">
    <property type="term" value="F:nucleotide binding"/>
    <property type="evidence" value="ECO:0007669"/>
    <property type="project" value="UniProtKB-KW"/>
</dbReference>
<feature type="transmembrane region" description="Helical" evidence="3">
    <location>
        <begin position="60"/>
        <end position="82"/>
    </location>
</feature>
<dbReference type="SUPFAM" id="SSF54197">
    <property type="entry name" value="HIT-like"/>
    <property type="match status" value="1"/>
</dbReference>
<keyword evidence="1" id="KW-0547">Nucleotide-binding</keyword>
<reference evidence="4 5" key="1">
    <citation type="journal article" date="2016" name="G3 (Bethesda)">
        <title>First Draft Assembly and Annotation of the Genome of a California Endemic Oak Quercus lobata Nee (Fagaceae).</title>
        <authorList>
            <person name="Sork V.L."/>
            <person name="Fitz-Gibbon S.T."/>
            <person name="Puiu D."/>
            <person name="Crepeau M."/>
            <person name="Gugger P.F."/>
            <person name="Sherman R."/>
            <person name="Stevens K."/>
            <person name="Langley C.H."/>
            <person name="Pellegrini M."/>
            <person name="Salzberg S.L."/>
        </authorList>
    </citation>
    <scope>NUCLEOTIDE SEQUENCE [LARGE SCALE GENOMIC DNA]</scope>
    <source>
        <strain evidence="4 5">cv. SW786</strain>
    </source>
</reference>
<keyword evidence="2" id="KW-0378">Hydrolase</keyword>
<dbReference type="EnsemblPlants" id="QL12p012249:mrna">
    <property type="protein sequence ID" value="QL12p012249:mrna"/>
    <property type="gene ID" value="QL12p012249"/>
</dbReference>
<dbReference type="AlphaFoldDB" id="A0A7N2REE9"/>
<evidence type="ECO:0000256" key="1">
    <source>
        <dbReference type="ARBA" id="ARBA00022741"/>
    </source>
</evidence>
<protein>
    <recommendedName>
        <fullName evidence="6">HIT domain-containing protein</fullName>
    </recommendedName>
</protein>
<keyword evidence="3" id="KW-0472">Membrane</keyword>
<dbReference type="Pfam" id="PF11969">
    <property type="entry name" value="DcpS_C"/>
    <property type="match status" value="1"/>
</dbReference>
<evidence type="ECO:0008006" key="6">
    <source>
        <dbReference type="Google" id="ProtNLM"/>
    </source>
</evidence>
<evidence type="ECO:0000313" key="4">
    <source>
        <dbReference type="EnsemblPlants" id="QL12p012249:mrna"/>
    </source>
</evidence>
<evidence type="ECO:0000256" key="3">
    <source>
        <dbReference type="SAM" id="Phobius"/>
    </source>
</evidence>
<reference evidence="4" key="2">
    <citation type="submission" date="2021-01" db="UniProtKB">
        <authorList>
            <consortium name="EnsemblPlants"/>
        </authorList>
    </citation>
    <scope>IDENTIFICATION</scope>
</reference>
<dbReference type="InParanoid" id="A0A7N2REE9"/>
<dbReference type="EMBL" id="LRBV02000012">
    <property type="status" value="NOT_ANNOTATED_CDS"/>
    <property type="molecule type" value="Genomic_DNA"/>
</dbReference>
<organism evidence="4 5">
    <name type="scientific">Quercus lobata</name>
    <name type="common">Valley oak</name>
    <dbReference type="NCBI Taxonomy" id="97700"/>
    <lineage>
        <taxon>Eukaryota</taxon>
        <taxon>Viridiplantae</taxon>
        <taxon>Streptophyta</taxon>
        <taxon>Embryophyta</taxon>
        <taxon>Tracheophyta</taxon>
        <taxon>Spermatophyta</taxon>
        <taxon>Magnoliopsida</taxon>
        <taxon>eudicotyledons</taxon>
        <taxon>Gunneridae</taxon>
        <taxon>Pentapetalae</taxon>
        <taxon>rosids</taxon>
        <taxon>fabids</taxon>
        <taxon>Fagales</taxon>
        <taxon>Fagaceae</taxon>
        <taxon>Quercus</taxon>
    </lineage>
</organism>
<feature type="transmembrane region" description="Helical" evidence="3">
    <location>
        <begin position="94"/>
        <end position="113"/>
    </location>
</feature>
<dbReference type="Proteomes" id="UP000594261">
    <property type="component" value="Chromosome 12"/>
</dbReference>